<evidence type="ECO:0000256" key="1">
    <source>
        <dbReference type="ARBA" id="ARBA00004496"/>
    </source>
</evidence>
<dbReference type="InterPro" id="IPR036179">
    <property type="entry name" value="Ig-like_dom_sf"/>
</dbReference>
<dbReference type="Proteomes" id="UP000556761">
    <property type="component" value="Unassembled WGS sequence"/>
</dbReference>
<dbReference type="GO" id="GO:0005737">
    <property type="term" value="C:cytoplasm"/>
    <property type="evidence" value="ECO:0007669"/>
    <property type="project" value="UniProtKB-SubCell"/>
</dbReference>
<evidence type="ECO:0000313" key="6">
    <source>
        <dbReference type="EMBL" id="NXU30547.1"/>
    </source>
</evidence>
<dbReference type="SMART" id="SM00409">
    <property type="entry name" value="IG"/>
    <property type="match status" value="1"/>
</dbReference>
<gene>
    <name evidence="6" type="primary">Obscn_7</name>
    <name evidence="6" type="ORF">THACHL_R13017</name>
</gene>
<dbReference type="InterPro" id="IPR052385">
    <property type="entry name" value="Obscurin/Obscurin-like_Reg"/>
</dbReference>
<sequence length="105" mass="11590">DVSMFLSGQKVLITEDLEDVTVLEGESAMFKCRISPVDYSKVQWFLDKTPLHTNELNEIQSQPGGYHLLTLKKLSLKDSGVLTFEAGDKKTSASLVVKGNSTIKT</sequence>
<dbReference type="Pfam" id="PF07679">
    <property type="entry name" value="I-set"/>
    <property type="match status" value="1"/>
</dbReference>
<dbReference type="InterPro" id="IPR013783">
    <property type="entry name" value="Ig-like_fold"/>
</dbReference>
<comment type="subcellular location">
    <subcellularLocation>
        <location evidence="1">Cytoplasm</location>
    </subcellularLocation>
</comment>
<keyword evidence="7" id="KW-1185">Reference proteome</keyword>
<organism evidence="6 7">
    <name type="scientific">Thalassarche chlororhynchos</name>
    <name type="common">Atlantic yellow-nosed albatross</name>
    <name type="synonym">Diomedea chlororhynchos</name>
    <dbReference type="NCBI Taxonomy" id="54017"/>
    <lineage>
        <taxon>Eukaryota</taxon>
        <taxon>Metazoa</taxon>
        <taxon>Chordata</taxon>
        <taxon>Craniata</taxon>
        <taxon>Vertebrata</taxon>
        <taxon>Euteleostomi</taxon>
        <taxon>Archelosauria</taxon>
        <taxon>Archosauria</taxon>
        <taxon>Dinosauria</taxon>
        <taxon>Saurischia</taxon>
        <taxon>Theropoda</taxon>
        <taxon>Coelurosauria</taxon>
        <taxon>Aves</taxon>
        <taxon>Neognathae</taxon>
        <taxon>Neoaves</taxon>
        <taxon>Aequornithes</taxon>
        <taxon>Procellariiformes</taxon>
        <taxon>Diomedeidae</taxon>
        <taxon>Thalassarche</taxon>
    </lineage>
</organism>
<keyword evidence="3" id="KW-0597">Phosphoprotein</keyword>
<comment type="caution">
    <text evidence="6">The sequence shown here is derived from an EMBL/GenBank/DDBJ whole genome shotgun (WGS) entry which is preliminary data.</text>
</comment>
<dbReference type="PANTHER" id="PTHR35971:SF5">
    <property type="entry name" value="OBSCURIN LIKE CYTOSKELETAL ADAPTOR 1"/>
    <property type="match status" value="1"/>
</dbReference>
<protein>
    <submittedName>
        <fullName evidence="6">OBSCN protein</fullName>
    </submittedName>
</protein>
<proteinExistence type="predicted"/>
<dbReference type="SUPFAM" id="SSF48726">
    <property type="entry name" value="Immunoglobulin"/>
    <property type="match status" value="1"/>
</dbReference>
<dbReference type="InterPro" id="IPR013098">
    <property type="entry name" value="Ig_I-set"/>
</dbReference>
<dbReference type="FunFam" id="2.60.40.10:FF:000421">
    <property type="entry name" value="LOW QUALITY PROTEIN: obscurin"/>
    <property type="match status" value="1"/>
</dbReference>
<name>A0A7L3JL70_THACH</name>
<evidence type="ECO:0000256" key="2">
    <source>
        <dbReference type="ARBA" id="ARBA00022490"/>
    </source>
</evidence>
<dbReference type="EMBL" id="VZTW01048515">
    <property type="protein sequence ID" value="NXU30547.1"/>
    <property type="molecule type" value="Genomic_DNA"/>
</dbReference>
<feature type="non-terminal residue" evidence="6">
    <location>
        <position position="1"/>
    </location>
</feature>
<feature type="non-terminal residue" evidence="6">
    <location>
        <position position="105"/>
    </location>
</feature>
<evidence type="ECO:0000313" key="7">
    <source>
        <dbReference type="Proteomes" id="UP000556761"/>
    </source>
</evidence>
<evidence type="ECO:0000256" key="3">
    <source>
        <dbReference type="ARBA" id="ARBA00022553"/>
    </source>
</evidence>
<dbReference type="InterPro" id="IPR003599">
    <property type="entry name" value="Ig_sub"/>
</dbReference>
<feature type="domain" description="Immunoglobulin" evidence="5">
    <location>
        <begin position="17"/>
        <end position="98"/>
    </location>
</feature>
<dbReference type="PANTHER" id="PTHR35971">
    <property type="entry name" value="SI:DKEY-31G6.6"/>
    <property type="match status" value="1"/>
</dbReference>
<dbReference type="AlphaFoldDB" id="A0A7L3JL70"/>
<evidence type="ECO:0000259" key="5">
    <source>
        <dbReference type="SMART" id="SM00409"/>
    </source>
</evidence>
<evidence type="ECO:0000256" key="4">
    <source>
        <dbReference type="ARBA" id="ARBA00023157"/>
    </source>
</evidence>
<reference evidence="6 7" key="1">
    <citation type="submission" date="2019-09" db="EMBL/GenBank/DDBJ databases">
        <title>Bird 10,000 Genomes (B10K) Project - Family phase.</title>
        <authorList>
            <person name="Zhang G."/>
        </authorList>
    </citation>
    <scope>NUCLEOTIDE SEQUENCE [LARGE SCALE GENOMIC DNA]</scope>
    <source>
        <strain evidence="6">B10K-DU-029-24</strain>
        <tissue evidence="6">Muscle</tissue>
    </source>
</reference>
<dbReference type="OrthoDB" id="2570713at2759"/>
<keyword evidence="4" id="KW-1015">Disulfide bond</keyword>
<keyword evidence="2" id="KW-0963">Cytoplasm</keyword>
<accession>A0A7L3JL70</accession>
<dbReference type="Gene3D" id="2.60.40.10">
    <property type="entry name" value="Immunoglobulins"/>
    <property type="match status" value="1"/>
</dbReference>